<keyword evidence="5" id="KW-0808">Transferase</keyword>
<dbReference type="eggNOG" id="ENOG502SQ0S">
    <property type="taxonomic scope" value="Eukaryota"/>
</dbReference>
<keyword evidence="5" id="KW-0256">Endoplasmic reticulum</keyword>
<dbReference type="GeneID" id="19299492"/>
<comment type="caution">
    <text evidence="5">Lacks conserved residue(s) required for the propagation of feature annotation.</text>
</comment>
<keyword evidence="3 5" id="KW-1133">Transmembrane helix</keyword>
<keyword evidence="8" id="KW-1185">Reference proteome</keyword>
<evidence type="ECO:0000256" key="2">
    <source>
        <dbReference type="ARBA" id="ARBA00022692"/>
    </source>
</evidence>
<dbReference type="OrthoDB" id="422086at2759"/>
<keyword evidence="6" id="KW-0732">Signal</keyword>
<gene>
    <name evidence="7" type="ORF">GLOTRDRAFT_112062</name>
</gene>
<dbReference type="OMA" id="WHAKTAR"/>
<dbReference type="RefSeq" id="XP_007868994.1">
    <property type="nucleotide sequence ID" value="XM_007870803.1"/>
</dbReference>
<reference evidence="7 8" key="1">
    <citation type="journal article" date="2012" name="Science">
        <title>The Paleozoic origin of enzymatic lignin decomposition reconstructed from 31 fungal genomes.</title>
        <authorList>
            <person name="Floudas D."/>
            <person name="Binder M."/>
            <person name="Riley R."/>
            <person name="Barry K."/>
            <person name="Blanchette R.A."/>
            <person name="Henrissat B."/>
            <person name="Martinez A.T."/>
            <person name="Otillar R."/>
            <person name="Spatafora J.W."/>
            <person name="Yadav J.S."/>
            <person name="Aerts A."/>
            <person name="Benoit I."/>
            <person name="Boyd A."/>
            <person name="Carlson A."/>
            <person name="Copeland A."/>
            <person name="Coutinho P.M."/>
            <person name="de Vries R.P."/>
            <person name="Ferreira P."/>
            <person name="Findley K."/>
            <person name="Foster B."/>
            <person name="Gaskell J."/>
            <person name="Glotzer D."/>
            <person name="Gorecki P."/>
            <person name="Heitman J."/>
            <person name="Hesse C."/>
            <person name="Hori C."/>
            <person name="Igarashi K."/>
            <person name="Jurgens J.A."/>
            <person name="Kallen N."/>
            <person name="Kersten P."/>
            <person name="Kohler A."/>
            <person name="Kuees U."/>
            <person name="Kumar T.K.A."/>
            <person name="Kuo A."/>
            <person name="LaButti K."/>
            <person name="Larrondo L.F."/>
            <person name="Lindquist E."/>
            <person name="Ling A."/>
            <person name="Lombard V."/>
            <person name="Lucas S."/>
            <person name="Lundell T."/>
            <person name="Martin R."/>
            <person name="McLaughlin D.J."/>
            <person name="Morgenstern I."/>
            <person name="Morin E."/>
            <person name="Murat C."/>
            <person name="Nagy L.G."/>
            <person name="Nolan M."/>
            <person name="Ohm R.A."/>
            <person name="Patyshakuliyeva A."/>
            <person name="Rokas A."/>
            <person name="Ruiz-Duenas F.J."/>
            <person name="Sabat G."/>
            <person name="Salamov A."/>
            <person name="Samejima M."/>
            <person name="Schmutz J."/>
            <person name="Slot J.C."/>
            <person name="St John F."/>
            <person name="Stenlid J."/>
            <person name="Sun H."/>
            <person name="Sun S."/>
            <person name="Syed K."/>
            <person name="Tsang A."/>
            <person name="Wiebenga A."/>
            <person name="Young D."/>
            <person name="Pisabarro A."/>
            <person name="Eastwood D.C."/>
            <person name="Martin F."/>
            <person name="Cullen D."/>
            <person name="Grigoriev I.V."/>
            <person name="Hibbett D.S."/>
        </authorList>
    </citation>
    <scope>NUCLEOTIDE SEQUENCE [LARGE SCALE GENOMIC DNA]</scope>
    <source>
        <strain evidence="7 8">ATCC 11539</strain>
    </source>
</reference>
<evidence type="ECO:0000313" key="7">
    <source>
        <dbReference type="EMBL" id="EPQ52729.1"/>
    </source>
</evidence>
<feature type="transmembrane region" description="Helical" evidence="5">
    <location>
        <begin position="188"/>
        <end position="209"/>
    </location>
</feature>
<dbReference type="GO" id="GO:0005789">
    <property type="term" value="C:endoplasmic reticulum membrane"/>
    <property type="evidence" value="ECO:0007669"/>
    <property type="project" value="UniProtKB-SubCell"/>
</dbReference>
<comment type="subcellular location">
    <subcellularLocation>
        <location evidence="5">Endoplasmic reticulum membrane</location>
        <topology evidence="5">Multi-pass membrane protein</topology>
    </subcellularLocation>
    <subcellularLocation>
        <location evidence="1">Membrane</location>
        <topology evidence="1">Multi-pass membrane protein</topology>
    </subcellularLocation>
</comment>
<name>S7RJC7_GLOTA</name>
<keyword evidence="5" id="KW-0489">Methyltransferase</keyword>
<dbReference type="Proteomes" id="UP000030669">
    <property type="component" value="Unassembled WGS sequence"/>
</dbReference>
<dbReference type="EMBL" id="KB469307">
    <property type="protein sequence ID" value="EPQ52729.1"/>
    <property type="molecule type" value="Genomic_DNA"/>
</dbReference>
<sequence>MSNLLLKVPLLVTATGCFQLAVTPPNPVPSGEELVAPKTFAERVIHNARDSSTLIPKVLAWAASVAEILTILAQHDRLPAATPPAVLQYLARNRAISAVGLGASPTFLAGSLLAVAGGAIRYWCFRTLGRMFTFQLSIRRDHQLVTSGPYAVVRHPSYTGLMLVTVGINLCLLSPGSWVRESGVLETVFGKCCLAYWVAVSAAFPLVVMRAPREDELMKKQFGAQWEEWAKRVPYRLIPGIY</sequence>
<dbReference type="PANTHER" id="PTHR12714:SF9">
    <property type="entry name" value="PROTEIN-S-ISOPRENYLCYSTEINE O-METHYLTRANSFERASE"/>
    <property type="match status" value="1"/>
</dbReference>
<dbReference type="EC" id="2.1.1.100" evidence="5"/>
<dbReference type="AlphaFoldDB" id="S7RJC7"/>
<evidence type="ECO:0000256" key="4">
    <source>
        <dbReference type="ARBA" id="ARBA00023136"/>
    </source>
</evidence>
<protein>
    <recommendedName>
        <fullName evidence="5">Protein-S-isoprenylcysteine O-methyltransferase</fullName>
        <ecNumber evidence="5">2.1.1.100</ecNumber>
    </recommendedName>
</protein>
<evidence type="ECO:0000256" key="3">
    <source>
        <dbReference type="ARBA" id="ARBA00022989"/>
    </source>
</evidence>
<feature type="transmembrane region" description="Helical" evidence="5">
    <location>
        <begin position="107"/>
        <end position="124"/>
    </location>
</feature>
<evidence type="ECO:0000256" key="5">
    <source>
        <dbReference type="RuleBase" id="RU362022"/>
    </source>
</evidence>
<keyword evidence="4 5" id="KW-0472">Membrane</keyword>
<evidence type="ECO:0000256" key="1">
    <source>
        <dbReference type="ARBA" id="ARBA00004141"/>
    </source>
</evidence>
<dbReference type="GO" id="GO:0004671">
    <property type="term" value="F:protein C-terminal S-isoprenylcysteine carboxyl O-methyltransferase activity"/>
    <property type="evidence" value="ECO:0007669"/>
    <property type="project" value="UniProtKB-EC"/>
</dbReference>
<dbReference type="HOGENOM" id="CLU_065200_6_0_1"/>
<feature type="chain" id="PRO_5004556428" description="Protein-S-isoprenylcysteine O-methyltransferase" evidence="6">
    <location>
        <begin position="20"/>
        <end position="242"/>
    </location>
</feature>
<feature type="signal peptide" evidence="6">
    <location>
        <begin position="1"/>
        <end position="19"/>
    </location>
</feature>
<dbReference type="GO" id="GO:0032259">
    <property type="term" value="P:methylation"/>
    <property type="evidence" value="ECO:0007669"/>
    <property type="project" value="UniProtKB-KW"/>
</dbReference>
<proteinExistence type="inferred from homology"/>
<comment type="catalytic activity">
    <reaction evidence="5">
        <text>[protein]-C-terminal S-[(2E,6E)-farnesyl]-L-cysteine + S-adenosyl-L-methionine = [protein]-C-terminal S-[(2E,6E)-farnesyl]-L-cysteine methyl ester + S-adenosyl-L-homocysteine</text>
        <dbReference type="Rhea" id="RHEA:21672"/>
        <dbReference type="Rhea" id="RHEA-COMP:12125"/>
        <dbReference type="Rhea" id="RHEA-COMP:12126"/>
        <dbReference type="ChEBI" id="CHEBI:57856"/>
        <dbReference type="ChEBI" id="CHEBI:59789"/>
        <dbReference type="ChEBI" id="CHEBI:90510"/>
        <dbReference type="ChEBI" id="CHEBI:90511"/>
        <dbReference type="EC" id="2.1.1.100"/>
    </reaction>
</comment>
<dbReference type="Gene3D" id="1.20.120.1630">
    <property type="match status" value="1"/>
</dbReference>
<accession>S7RJC7</accession>
<feature type="transmembrane region" description="Helical" evidence="5">
    <location>
        <begin position="158"/>
        <end position="176"/>
    </location>
</feature>
<dbReference type="Pfam" id="PF04140">
    <property type="entry name" value="ICMT"/>
    <property type="match status" value="1"/>
</dbReference>
<evidence type="ECO:0000313" key="8">
    <source>
        <dbReference type="Proteomes" id="UP000030669"/>
    </source>
</evidence>
<dbReference type="InterPro" id="IPR007269">
    <property type="entry name" value="ICMT_MeTrfase"/>
</dbReference>
<organism evidence="7 8">
    <name type="scientific">Gloeophyllum trabeum (strain ATCC 11539 / FP-39264 / Madison 617)</name>
    <name type="common">Brown rot fungus</name>
    <dbReference type="NCBI Taxonomy" id="670483"/>
    <lineage>
        <taxon>Eukaryota</taxon>
        <taxon>Fungi</taxon>
        <taxon>Dikarya</taxon>
        <taxon>Basidiomycota</taxon>
        <taxon>Agaricomycotina</taxon>
        <taxon>Agaricomycetes</taxon>
        <taxon>Gloeophyllales</taxon>
        <taxon>Gloeophyllaceae</taxon>
        <taxon>Gloeophyllum</taxon>
    </lineage>
</organism>
<evidence type="ECO:0000256" key="6">
    <source>
        <dbReference type="SAM" id="SignalP"/>
    </source>
</evidence>
<keyword evidence="5" id="KW-0949">S-adenosyl-L-methionine</keyword>
<dbReference type="PANTHER" id="PTHR12714">
    <property type="entry name" value="PROTEIN-S ISOPRENYLCYSTEINE O-METHYLTRANSFERASE"/>
    <property type="match status" value="1"/>
</dbReference>
<comment type="similarity">
    <text evidence="5">Belongs to the class VI-like SAM-binding methyltransferase superfamily. Isoprenylcysteine carboxyl methyltransferase family.</text>
</comment>
<dbReference type="KEGG" id="gtr:GLOTRDRAFT_112062"/>
<keyword evidence="2 5" id="KW-0812">Transmembrane</keyword>